<keyword evidence="2" id="KW-1185">Reference proteome</keyword>
<name>A0ACC5MF82_9PSED</name>
<proteinExistence type="predicted"/>
<evidence type="ECO:0000313" key="2">
    <source>
        <dbReference type="Proteomes" id="UP000589818"/>
    </source>
</evidence>
<dbReference type="EC" id="2.4.1.-" evidence="1"/>
<organism evidence="1 2">
    <name type="scientific">Pseudomonas umsongensis</name>
    <dbReference type="NCBI Taxonomy" id="198618"/>
    <lineage>
        <taxon>Bacteria</taxon>
        <taxon>Pseudomonadati</taxon>
        <taxon>Pseudomonadota</taxon>
        <taxon>Gammaproteobacteria</taxon>
        <taxon>Pseudomonadales</taxon>
        <taxon>Pseudomonadaceae</taxon>
        <taxon>Pseudomonas</taxon>
    </lineage>
</organism>
<dbReference type="Proteomes" id="UP000589818">
    <property type="component" value="Unassembled WGS sequence"/>
</dbReference>
<sequence length="313" mass="35968">MFKQDGMPVKLPKVAVLLAAYNGMRWIEEQVFSILGQSAVDVTVYISVDPSTDGTEAWCASFFAERSDVVLLPAAGNFGGAARNFFRLIRDVDFEGYDFIAFSDQDDIWHSDKLERATQTLLTREFDAYSSNVTAFWPDGKTHLLDKAQPQVAWDFLFEAAGPGCTYVLSKRLADSLKNSMFANWQQLQEVSLHDWYCYAFARSHQFKWFIDPIPSMLYRQHDSNQVGANTGLAPLIARYKTIHDGWWFTQVRLIASLVGQDREPFVETWLELGRRQLLKLSFSAWICRRRFRDKVLFFFICCTTAVVGKRTK</sequence>
<accession>A0ACC5MF82</accession>
<keyword evidence="1" id="KW-0328">Glycosyltransferase</keyword>
<evidence type="ECO:0000313" key="1">
    <source>
        <dbReference type="EMBL" id="MBB2887397.1"/>
    </source>
</evidence>
<dbReference type="EMBL" id="JACHVR010000001">
    <property type="protein sequence ID" value="MBB2887397.1"/>
    <property type="molecule type" value="Genomic_DNA"/>
</dbReference>
<comment type="caution">
    <text evidence="1">The sequence shown here is derived from an EMBL/GenBank/DDBJ whole genome shotgun (WGS) entry which is preliminary data.</text>
</comment>
<keyword evidence="1" id="KW-0808">Transferase</keyword>
<protein>
    <submittedName>
        <fullName evidence="1">Rhamnosyltransferase</fullName>
        <ecNumber evidence="1">2.4.1.-</ecNumber>
    </submittedName>
</protein>
<reference evidence="1" key="1">
    <citation type="submission" date="2020-08" db="EMBL/GenBank/DDBJ databases">
        <title>Plant associated metagenomes--Microbial community diversity and host control of community assembly across model and emerging plant ecological genomics systems.</title>
        <authorList>
            <person name="Dangl J."/>
        </authorList>
    </citation>
    <scope>NUCLEOTIDE SEQUENCE</scope>
    <source>
        <strain evidence="1">KD5</strain>
    </source>
</reference>
<gene>
    <name evidence="1" type="ORF">FHR69_003263</name>
</gene>